<feature type="domain" description="GTP-binding protein LepA C-terminal" evidence="7">
    <location>
        <begin position="72"/>
        <end position="178"/>
    </location>
</feature>
<dbReference type="InterPro" id="IPR035647">
    <property type="entry name" value="EFG_III/V"/>
</dbReference>
<dbReference type="Proteomes" id="UP001222932">
    <property type="component" value="Unassembled WGS sequence"/>
</dbReference>
<keyword evidence="3" id="KW-0378">Hydrolase</keyword>
<evidence type="ECO:0000313" key="9">
    <source>
        <dbReference type="Proteomes" id="UP001222932"/>
    </source>
</evidence>
<dbReference type="InterPro" id="IPR035654">
    <property type="entry name" value="LepA_IV"/>
</dbReference>
<dbReference type="InterPro" id="IPR006297">
    <property type="entry name" value="EF-4"/>
</dbReference>
<evidence type="ECO:0000256" key="1">
    <source>
        <dbReference type="ARBA" id="ARBA00005454"/>
    </source>
</evidence>
<dbReference type="PANTHER" id="PTHR43512:SF7">
    <property type="entry name" value="TRANSLATION FACTOR GUF1, MITOCHONDRIAL"/>
    <property type="match status" value="1"/>
</dbReference>
<reference evidence="8" key="2">
    <citation type="submission" date="2023-06" db="EMBL/GenBank/DDBJ databases">
        <authorList>
            <person name="Kobayashi Y."/>
            <person name="Kayamori A."/>
            <person name="Aoki K."/>
            <person name="Shiwa Y."/>
            <person name="Fujita N."/>
            <person name="Sugita T."/>
            <person name="Iwasaki W."/>
            <person name="Tanaka N."/>
            <person name="Takashima M."/>
        </authorList>
    </citation>
    <scope>NUCLEOTIDE SEQUENCE</scope>
    <source>
        <strain evidence="8">HIS016</strain>
    </source>
</reference>
<comment type="caution">
    <text evidence="8">The sequence shown here is derived from an EMBL/GenBank/DDBJ whole genome shotgun (WGS) entry which is preliminary data.</text>
</comment>
<dbReference type="InterPro" id="IPR013842">
    <property type="entry name" value="LepA_CTD"/>
</dbReference>
<dbReference type="Gene3D" id="3.30.70.240">
    <property type="match status" value="1"/>
</dbReference>
<gene>
    <name evidence="8" type="primary">GUF1</name>
    <name evidence="8" type="ORF">CspeluHIS016_0303860</name>
</gene>
<dbReference type="InterPro" id="IPR038363">
    <property type="entry name" value="LepA_C_sf"/>
</dbReference>
<feature type="domain" description="Elongation factor EFG" evidence="6">
    <location>
        <begin position="1"/>
        <end position="68"/>
    </location>
</feature>
<dbReference type="EMBL" id="BTCM01000003">
    <property type="protein sequence ID" value="GMK56546.1"/>
    <property type="molecule type" value="Genomic_DNA"/>
</dbReference>
<dbReference type="GO" id="GO:0005525">
    <property type="term" value="F:GTP binding"/>
    <property type="evidence" value="ECO:0007669"/>
    <property type="project" value="UniProtKB-KW"/>
</dbReference>
<dbReference type="InterPro" id="IPR000640">
    <property type="entry name" value="EFG_V-like"/>
</dbReference>
<dbReference type="GO" id="GO:0005739">
    <property type="term" value="C:mitochondrion"/>
    <property type="evidence" value="ECO:0007669"/>
    <property type="project" value="TreeGrafter"/>
</dbReference>
<keyword evidence="2" id="KW-0547">Nucleotide-binding</keyword>
<dbReference type="SUPFAM" id="SSF54980">
    <property type="entry name" value="EF-G C-terminal domain-like"/>
    <property type="match status" value="1"/>
</dbReference>
<dbReference type="Pfam" id="PF06421">
    <property type="entry name" value="LepA_C"/>
    <property type="match status" value="1"/>
</dbReference>
<reference evidence="8" key="1">
    <citation type="journal article" date="2023" name="BMC Genomics">
        <title>Chromosome-level genome assemblies of Cutaneotrichosporon spp. (Trichosporonales, Basidiomycota) reveal imbalanced evolution between nucleotide sequences and chromosome synteny.</title>
        <authorList>
            <person name="Kobayashi Y."/>
            <person name="Kayamori A."/>
            <person name="Aoki K."/>
            <person name="Shiwa Y."/>
            <person name="Matsutani M."/>
            <person name="Fujita N."/>
            <person name="Sugita T."/>
            <person name="Iwasaki W."/>
            <person name="Tanaka N."/>
            <person name="Takashima M."/>
        </authorList>
    </citation>
    <scope>NUCLEOTIDE SEQUENCE</scope>
    <source>
        <strain evidence="8">HIS016</strain>
    </source>
</reference>
<dbReference type="Pfam" id="PF00679">
    <property type="entry name" value="EFG_C"/>
    <property type="match status" value="1"/>
</dbReference>
<evidence type="ECO:0000259" key="6">
    <source>
        <dbReference type="Pfam" id="PF00679"/>
    </source>
</evidence>
<accession>A0AAD3TTC7</accession>
<evidence type="ECO:0000256" key="3">
    <source>
        <dbReference type="ARBA" id="ARBA00022801"/>
    </source>
</evidence>
<sequence length="679" mass="75190">MMELCAKYRGIQEEYKFLDNTDRAILRYRLPLAEIVTDFFSELKSASSGFASFDYEEGGYERSNLVKLNMLLNQKPVDALALIVHKDAAQFIGRQWVKKLKEVLPRQLFELAIQASVGTKVVARESLSAMRKDVTAGLYGGHYERKMKHLNKQKEGKKRLKRMAGNIDIPQTAFFDVLSSRPRMFTTSARQSVSFLEHLPEVPLPPPELALDLEKVPPIGRHDLSPEQRSALLSTIMSQTSGQLEITSEALFVNFTRLYLASTTNAFTPSELRTIAQTMHVTDRRFKVNMRSANERFETVINALRETAGKQADVIRGLELAILVSGSRTQRHVSQSVLRKAESMFMALYPTPPKSNMTAYRMCFNHVLHICALARSPGRLNAWWGKMISEGVTPDSWSYLTRIMVYGGLSNVDAAMSELAFTLPKVEGKDSLVLVNAALWMAIRSDRWDVAGALHAALSARSAEETARALHDASLPESLAEPLTTLAPDRVTSALLVEAHTYRGDLLAALNALRGMFADGHAPGVTEYMAMFHGFARHGAVGQGLAGDASAAFPLWHDNHVTTGLDNPWGDEDPGEFGSNYSPVNLWTQAALEDLFTSFLALPPRRPSKSSKSLPRAPSANAVYRTLLAFGRATNSDGTAVRAALGAMHSKFGPGNEEGWVGWHEDKRIKRVRAVLDME</sequence>
<dbReference type="GO" id="GO:0045727">
    <property type="term" value="P:positive regulation of translation"/>
    <property type="evidence" value="ECO:0007669"/>
    <property type="project" value="TreeGrafter"/>
</dbReference>
<dbReference type="Gene3D" id="1.25.40.10">
    <property type="entry name" value="Tetratricopeptide repeat domain"/>
    <property type="match status" value="1"/>
</dbReference>
<protein>
    <submittedName>
        <fullName evidence="8">Uncharacterized protein</fullName>
    </submittedName>
</protein>
<dbReference type="Gene3D" id="3.30.70.2570">
    <property type="entry name" value="Elongation factor 4, C-terminal domain"/>
    <property type="match status" value="1"/>
</dbReference>
<dbReference type="CDD" id="cd03709">
    <property type="entry name" value="lepA_C"/>
    <property type="match status" value="1"/>
</dbReference>
<keyword evidence="5" id="KW-0342">GTP-binding</keyword>
<dbReference type="PANTHER" id="PTHR43512">
    <property type="entry name" value="TRANSLATION FACTOR GUF1-RELATED"/>
    <property type="match status" value="1"/>
</dbReference>
<dbReference type="AlphaFoldDB" id="A0AAD3TTC7"/>
<proteinExistence type="inferred from homology"/>
<dbReference type="GO" id="GO:0097177">
    <property type="term" value="F:mitochondrial ribosome binding"/>
    <property type="evidence" value="ECO:0007669"/>
    <property type="project" value="TreeGrafter"/>
</dbReference>
<dbReference type="FunFam" id="3.30.70.2570:FF:000001">
    <property type="entry name" value="Translation factor GUF1, mitochondrial"/>
    <property type="match status" value="1"/>
</dbReference>
<name>A0AAD3TTC7_9TREE</name>
<evidence type="ECO:0000259" key="7">
    <source>
        <dbReference type="Pfam" id="PF06421"/>
    </source>
</evidence>
<dbReference type="GO" id="GO:0006412">
    <property type="term" value="P:translation"/>
    <property type="evidence" value="ECO:0007669"/>
    <property type="project" value="UniProtKB-KW"/>
</dbReference>
<evidence type="ECO:0000256" key="2">
    <source>
        <dbReference type="ARBA" id="ARBA00022741"/>
    </source>
</evidence>
<organism evidence="8 9">
    <name type="scientific">Cutaneotrichosporon spelunceum</name>
    <dbReference type="NCBI Taxonomy" id="1672016"/>
    <lineage>
        <taxon>Eukaryota</taxon>
        <taxon>Fungi</taxon>
        <taxon>Dikarya</taxon>
        <taxon>Basidiomycota</taxon>
        <taxon>Agaricomycotina</taxon>
        <taxon>Tremellomycetes</taxon>
        <taxon>Trichosporonales</taxon>
        <taxon>Trichosporonaceae</taxon>
        <taxon>Cutaneotrichosporon</taxon>
    </lineage>
</organism>
<evidence type="ECO:0000313" key="8">
    <source>
        <dbReference type="EMBL" id="GMK56546.1"/>
    </source>
</evidence>
<keyword evidence="4" id="KW-0648">Protein biosynthesis</keyword>
<evidence type="ECO:0000256" key="4">
    <source>
        <dbReference type="ARBA" id="ARBA00022917"/>
    </source>
</evidence>
<dbReference type="GO" id="GO:0016787">
    <property type="term" value="F:hydrolase activity"/>
    <property type="evidence" value="ECO:0007669"/>
    <property type="project" value="UniProtKB-KW"/>
</dbReference>
<comment type="similarity">
    <text evidence="1">Belongs to the TRAFAC class translation factor GTPase superfamily. Classic translation factor GTPase family. LepA subfamily.</text>
</comment>
<evidence type="ECO:0000256" key="5">
    <source>
        <dbReference type="ARBA" id="ARBA00023134"/>
    </source>
</evidence>
<dbReference type="InterPro" id="IPR011990">
    <property type="entry name" value="TPR-like_helical_dom_sf"/>
</dbReference>
<keyword evidence="9" id="KW-1185">Reference proteome</keyword>